<evidence type="ECO:0000256" key="5">
    <source>
        <dbReference type="ARBA" id="ARBA00023211"/>
    </source>
</evidence>
<sequence>MNPIHVRTIWISDLHLGNKDCKAHYLLNFLHRHQADTIVLVGDIVDFYSMKFSRHWPESHSQVLSLLIDRAHQGTRVIYIPGNHDDVVRKYLKFDFGKIEVRAHHIHETVQGKKILAVHGDEFDSAVCHSRLTAIAGDMGYDFLLFLNRWMSRIRQKLGFPYWSLASYIKLRVQSANVAISRFENAAVQFAQRKNADAIVCGHIHHPDMKTMGDTLYLNDGDWIENCTALIEQDDGALELIRWTEKPELIAAYNTLFPQASYKQPAQEEEAA</sequence>
<dbReference type="AlphaFoldDB" id="A0A1I5RAB6"/>
<dbReference type="GeneID" id="35870924"/>
<dbReference type="OrthoDB" id="9802481at2"/>
<evidence type="ECO:0000259" key="6">
    <source>
        <dbReference type="Pfam" id="PF00149"/>
    </source>
</evidence>
<keyword evidence="5" id="KW-0464">Manganese</keyword>
<keyword evidence="3" id="KW-0479">Metal-binding</keyword>
<evidence type="ECO:0000256" key="3">
    <source>
        <dbReference type="ARBA" id="ARBA00022723"/>
    </source>
</evidence>
<name>A0A1I5RAB6_9GAMM</name>
<evidence type="ECO:0000313" key="7">
    <source>
        <dbReference type="EMBL" id="SFP55433.1"/>
    </source>
</evidence>
<keyword evidence="2" id="KW-0997">Cell inner membrane</keyword>
<reference evidence="7 8" key="1">
    <citation type="submission" date="2016-10" db="EMBL/GenBank/DDBJ databases">
        <authorList>
            <person name="de Groot N.N."/>
        </authorList>
    </citation>
    <scope>NUCLEOTIDE SEQUENCE [LARGE SCALE GENOMIC DNA]</scope>
    <source>
        <strain evidence="7 8">DSM 15893</strain>
    </source>
</reference>
<evidence type="ECO:0000256" key="2">
    <source>
        <dbReference type="ARBA" id="ARBA00022519"/>
    </source>
</evidence>
<dbReference type="GO" id="GO:0009245">
    <property type="term" value="P:lipid A biosynthetic process"/>
    <property type="evidence" value="ECO:0007669"/>
    <property type="project" value="TreeGrafter"/>
</dbReference>
<dbReference type="InterPro" id="IPR029052">
    <property type="entry name" value="Metallo-depent_PP-like"/>
</dbReference>
<keyword evidence="4" id="KW-0472">Membrane</keyword>
<dbReference type="InterPro" id="IPR043461">
    <property type="entry name" value="LpxH-like"/>
</dbReference>
<dbReference type="InterPro" id="IPR004843">
    <property type="entry name" value="Calcineurin-like_PHP"/>
</dbReference>
<dbReference type="GO" id="GO:0016020">
    <property type="term" value="C:membrane"/>
    <property type="evidence" value="ECO:0007669"/>
    <property type="project" value="GOC"/>
</dbReference>
<dbReference type="CDD" id="cd07398">
    <property type="entry name" value="MPP_YbbF-LpxH"/>
    <property type="match status" value="1"/>
</dbReference>
<dbReference type="PANTHER" id="PTHR34990:SF2">
    <property type="entry name" value="BLL8164 PROTEIN"/>
    <property type="match status" value="1"/>
</dbReference>
<feature type="domain" description="Calcineurin-like phosphoesterase" evidence="6">
    <location>
        <begin position="7"/>
        <end position="207"/>
    </location>
</feature>
<proteinExistence type="predicted"/>
<dbReference type="EMBL" id="FOWR01000017">
    <property type="protein sequence ID" value="SFP55433.1"/>
    <property type="molecule type" value="Genomic_DNA"/>
</dbReference>
<organism evidence="7 8">
    <name type="scientific">Enterovibrio norvegicus DSM 15893</name>
    <dbReference type="NCBI Taxonomy" id="1121869"/>
    <lineage>
        <taxon>Bacteria</taxon>
        <taxon>Pseudomonadati</taxon>
        <taxon>Pseudomonadota</taxon>
        <taxon>Gammaproteobacteria</taxon>
        <taxon>Vibrionales</taxon>
        <taxon>Vibrionaceae</taxon>
        <taxon>Enterovibrio</taxon>
    </lineage>
</organism>
<dbReference type="Proteomes" id="UP000182692">
    <property type="component" value="Unassembled WGS sequence"/>
</dbReference>
<dbReference type="GO" id="GO:0008758">
    <property type="term" value="F:UDP-2,3-diacylglucosamine hydrolase activity"/>
    <property type="evidence" value="ECO:0007669"/>
    <property type="project" value="TreeGrafter"/>
</dbReference>
<dbReference type="PANTHER" id="PTHR34990">
    <property type="entry name" value="UDP-2,3-DIACYLGLUCOSAMINE HYDROLASE-RELATED"/>
    <property type="match status" value="1"/>
</dbReference>
<evidence type="ECO:0000313" key="8">
    <source>
        <dbReference type="Proteomes" id="UP000182692"/>
    </source>
</evidence>
<gene>
    <name evidence="7" type="ORF">SAMN03084138_02498</name>
</gene>
<evidence type="ECO:0000256" key="1">
    <source>
        <dbReference type="ARBA" id="ARBA00022475"/>
    </source>
</evidence>
<dbReference type="SUPFAM" id="SSF56300">
    <property type="entry name" value="Metallo-dependent phosphatases"/>
    <property type="match status" value="1"/>
</dbReference>
<accession>A0A1I5RAB6</accession>
<dbReference type="RefSeq" id="WP_017009105.1">
    <property type="nucleotide sequence ID" value="NZ_FOWR01000017.1"/>
</dbReference>
<evidence type="ECO:0000256" key="4">
    <source>
        <dbReference type="ARBA" id="ARBA00023136"/>
    </source>
</evidence>
<dbReference type="Pfam" id="PF00149">
    <property type="entry name" value="Metallophos"/>
    <property type="match status" value="1"/>
</dbReference>
<dbReference type="STRING" id="1121869.SAMN03084138_02498"/>
<keyword evidence="1" id="KW-1003">Cell membrane</keyword>
<dbReference type="GO" id="GO:0046872">
    <property type="term" value="F:metal ion binding"/>
    <property type="evidence" value="ECO:0007669"/>
    <property type="project" value="UniProtKB-KW"/>
</dbReference>
<dbReference type="Gene3D" id="3.60.21.10">
    <property type="match status" value="1"/>
</dbReference>
<protein>
    <submittedName>
        <fullName evidence="7">UDP-2,3-diacylglucosamine pyrophosphatase LpxH</fullName>
    </submittedName>
</protein>